<gene>
    <name evidence="1" type="ORF">NE686_03280</name>
</gene>
<protein>
    <submittedName>
        <fullName evidence="1">Uncharacterized protein</fullName>
    </submittedName>
</protein>
<organism evidence="1 2">
    <name type="scientific">Tissierella carlieri</name>
    <dbReference type="NCBI Taxonomy" id="689904"/>
    <lineage>
        <taxon>Bacteria</taxon>
        <taxon>Bacillati</taxon>
        <taxon>Bacillota</taxon>
        <taxon>Tissierellia</taxon>
        <taxon>Tissierellales</taxon>
        <taxon>Tissierellaceae</taxon>
        <taxon>Tissierella</taxon>
    </lineage>
</organism>
<evidence type="ECO:0000313" key="1">
    <source>
        <dbReference type="EMBL" id="MCQ4922096.1"/>
    </source>
</evidence>
<name>A0ABT1S6L2_9FIRM</name>
<sequence>MKNNILKMRLESLSDRELFLNYRHKEKFYHLLHKQGIDMEDGQLTSIHLHLKKNHYMISL</sequence>
<keyword evidence="2" id="KW-1185">Reference proteome</keyword>
<proteinExistence type="predicted"/>
<dbReference type="RefSeq" id="WP_216562853.1">
    <property type="nucleotide sequence ID" value="NZ_JAHLOH010000056.1"/>
</dbReference>
<accession>A0ABT1S6L2</accession>
<comment type="caution">
    <text evidence="1">The sequence shown here is derived from an EMBL/GenBank/DDBJ whole genome shotgun (WGS) entry which is preliminary data.</text>
</comment>
<evidence type="ECO:0000313" key="2">
    <source>
        <dbReference type="Proteomes" id="UP001524478"/>
    </source>
</evidence>
<reference evidence="1 2" key="1">
    <citation type="submission" date="2022-06" db="EMBL/GenBank/DDBJ databases">
        <title>Isolation of gut microbiota from human fecal samples.</title>
        <authorList>
            <person name="Pamer E.G."/>
            <person name="Barat B."/>
            <person name="Waligurski E."/>
            <person name="Medina S."/>
            <person name="Paddock L."/>
            <person name="Mostad J."/>
        </authorList>
    </citation>
    <scope>NUCLEOTIDE SEQUENCE [LARGE SCALE GENOMIC DNA]</scope>
    <source>
        <strain evidence="1 2">DFI.7.95</strain>
    </source>
</reference>
<dbReference type="EMBL" id="JANGAC010000002">
    <property type="protein sequence ID" value="MCQ4922096.1"/>
    <property type="molecule type" value="Genomic_DNA"/>
</dbReference>
<dbReference type="Proteomes" id="UP001524478">
    <property type="component" value="Unassembled WGS sequence"/>
</dbReference>